<sequence length="967" mass="111476">MKTFLETVAHDIITKYGTDLSRTAVVFPNKRASLFLNEHLARLADRPLWSPAYITISDLFRRHSKLATADPIKLICDLHKSFVACTGLNETLDHFYGWGQLLLSDFDDIDKNMADAAKVFANLRDIHEFDDASFLTEEQKEMLKKFFSNFSDDHNSELKRRFLELWSHFGDIFNDYNQRLGQQGLAYEGKLYREVVENPQLTFEYDTYLFVGFNMMQKVELALCDRLKREGKARFYWDYDHYYMSGDNEAGHYIRQYLAHYPNEIAPDDAHDPYDNLRRTKDITYISASTENIQARYISTWLRENNRIADGSRTAIVMADESLLQTVVHCLPPEVKDVNITTGYPLQQSPFFSLVMQLFALCTMGYQRQSNRYRLHFVNRLLRHPYTPYVSPKYRDLIDDLNRYKRFYPARDSLTLGDEGLELLFPDMGDFDNRKLIGWMLAVLKRIGVNARGVADPLFQESLFRSYTLLNRLKELMDAGDLTVDTATLERLTGQLFQSTGVPFHGEPVVGIQVMGVLETRNLDFDHVLLLSANEGNLPKGINDASFIPYSIRHAYGLTTIDNKVAIYAYYFYSLIQRATDVTMTYNNATEDGHTGEMSRFMLQLMVESGHPIVRRSLQAGQEPKRKEETDITKDKAVEEQLNRFTSLSPTAINTYLRCQKRFFYRYIAHIEEPDTPDEDAIDNRIFGNIFHKACQNIYLSFAGPGDVACDEKGEPQLLHPLTIRQGDIDSYLKSKMRIEEVVDDAFREELFHVKRQGFRPEYNGLQLINRNVIVSYVRQLLRLDSRHTPFTILGLELKVFDTVTFTAGSAERTLQIGGSIDRLDAVASELGGERIRVIDYKTGNKAQAKIKTIEEIFSGEDISRKHTDYYLQTMLYSLIVDRSSRHNPEGEPVSPALLFIQHTTGDEYDPTLTLGDEKITSAGRYRDEFTDRLKGVLTDIFDLSHPFVATADRRHCDTCPYRQICK</sequence>
<evidence type="ECO:0000313" key="2">
    <source>
        <dbReference type="EMBL" id="SUB96663.1"/>
    </source>
</evidence>
<dbReference type="InterPro" id="IPR038726">
    <property type="entry name" value="PDDEXK_AddAB-type"/>
</dbReference>
<dbReference type="EMBL" id="UGTJ01000002">
    <property type="protein sequence ID" value="SUB96663.1"/>
    <property type="molecule type" value="Genomic_DNA"/>
</dbReference>
<proteinExistence type="predicted"/>
<comment type="caution">
    <text evidence="2">The sequence shown here is derived from an EMBL/GenBank/DDBJ whole genome shotgun (WGS) entry which is preliminary data.</text>
</comment>
<dbReference type="RefSeq" id="WP_115154324.1">
    <property type="nucleotide sequence ID" value="NZ_UGTJ01000002.1"/>
</dbReference>
<keyword evidence="2" id="KW-0067">ATP-binding</keyword>
<evidence type="ECO:0000259" key="1">
    <source>
        <dbReference type="Pfam" id="PF12705"/>
    </source>
</evidence>
<dbReference type="Pfam" id="PF12705">
    <property type="entry name" value="PDDEXK_1"/>
    <property type="match status" value="1"/>
</dbReference>
<keyword evidence="2" id="KW-0378">Hydrolase</keyword>
<protein>
    <submittedName>
        <fullName evidence="2">Inactivated superfamily I helicase</fullName>
    </submittedName>
</protein>
<dbReference type="Proteomes" id="UP000255283">
    <property type="component" value="Unassembled WGS sequence"/>
</dbReference>
<dbReference type="AlphaFoldDB" id="A0AAQ1ZLF5"/>
<reference evidence="2 3" key="1">
    <citation type="submission" date="2018-06" db="EMBL/GenBank/DDBJ databases">
        <authorList>
            <consortium name="Pathogen Informatics"/>
            <person name="Doyle S."/>
        </authorList>
    </citation>
    <scope>NUCLEOTIDE SEQUENCE [LARGE SCALE GENOMIC DNA]</scope>
    <source>
        <strain evidence="2 3">NCTC13063</strain>
    </source>
</reference>
<feature type="domain" description="PD-(D/E)XK endonuclease-like" evidence="1">
    <location>
        <begin position="647"/>
        <end position="967"/>
    </location>
</feature>
<evidence type="ECO:0000313" key="3">
    <source>
        <dbReference type="Proteomes" id="UP000255283"/>
    </source>
</evidence>
<accession>A0AAQ1ZLF5</accession>
<dbReference type="InterPro" id="IPR011604">
    <property type="entry name" value="PDDEXK-like_dom_sf"/>
</dbReference>
<organism evidence="2 3">
    <name type="scientific">Segatella buccae</name>
    <dbReference type="NCBI Taxonomy" id="28126"/>
    <lineage>
        <taxon>Bacteria</taxon>
        <taxon>Pseudomonadati</taxon>
        <taxon>Bacteroidota</taxon>
        <taxon>Bacteroidia</taxon>
        <taxon>Bacteroidales</taxon>
        <taxon>Prevotellaceae</taxon>
        <taxon>Segatella</taxon>
    </lineage>
</organism>
<dbReference type="InterPro" id="IPR027417">
    <property type="entry name" value="P-loop_NTPase"/>
</dbReference>
<name>A0AAQ1ZLF5_9BACT</name>
<dbReference type="SUPFAM" id="SSF52540">
    <property type="entry name" value="P-loop containing nucleoside triphosphate hydrolases"/>
    <property type="match status" value="1"/>
</dbReference>
<dbReference type="GO" id="GO:0004386">
    <property type="term" value="F:helicase activity"/>
    <property type="evidence" value="ECO:0007669"/>
    <property type="project" value="UniProtKB-KW"/>
</dbReference>
<keyword evidence="2" id="KW-0547">Nucleotide-binding</keyword>
<gene>
    <name evidence="2" type="ORF">NCTC13063_02433</name>
</gene>
<dbReference type="Gene3D" id="3.90.320.10">
    <property type="match status" value="1"/>
</dbReference>
<keyword evidence="2" id="KW-0347">Helicase</keyword>